<keyword evidence="11" id="KW-0503">Monooxygenase</keyword>
<name>A0A6P5EKZ7_ANACO</name>
<evidence type="ECO:0000256" key="11">
    <source>
        <dbReference type="RuleBase" id="RU000461"/>
    </source>
</evidence>
<evidence type="ECO:0000256" key="10">
    <source>
        <dbReference type="PIRSR" id="PIRSR602401-1"/>
    </source>
</evidence>
<keyword evidence="5" id="KW-0444">Lipid biosynthesis</keyword>
<keyword evidence="4 10" id="KW-0479">Metal-binding</keyword>
<evidence type="ECO:0000256" key="3">
    <source>
        <dbReference type="ARBA" id="ARBA00022692"/>
    </source>
</evidence>
<feature type="binding site" description="axial binding residue" evidence="10">
    <location>
        <position position="401"/>
    </location>
    <ligand>
        <name>heme</name>
        <dbReference type="ChEBI" id="CHEBI:30413"/>
    </ligand>
    <ligandPart>
        <name>Fe</name>
        <dbReference type="ChEBI" id="CHEBI:18248"/>
    </ligandPart>
</feature>
<keyword evidence="3 12" id="KW-0812">Transmembrane</keyword>
<protein>
    <submittedName>
        <fullName evidence="14">Cytochrome P450 90B1-like</fullName>
    </submittedName>
</protein>
<dbReference type="GeneID" id="109707413"/>
<evidence type="ECO:0000256" key="7">
    <source>
        <dbReference type="ARBA" id="ARBA00023002"/>
    </source>
</evidence>
<evidence type="ECO:0000256" key="6">
    <source>
        <dbReference type="ARBA" id="ARBA00022989"/>
    </source>
</evidence>
<dbReference type="RefSeq" id="XP_020084241.1">
    <property type="nucleotide sequence ID" value="XM_020228652.1"/>
</dbReference>
<evidence type="ECO:0000256" key="12">
    <source>
        <dbReference type="SAM" id="Phobius"/>
    </source>
</evidence>
<keyword evidence="6 12" id="KW-1133">Transmembrane helix</keyword>
<accession>A0A6P5EKZ7</accession>
<dbReference type="PRINTS" id="PR00385">
    <property type="entry name" value="P450"/>
</dbReference>
<proteinExistence type="inferred from homology"/>
<organism evidence="13 14">
    <name type="scientific">Ananas comosus</name>
    <name type="common">Pineapple</name>
    <name type="synonym">Ananas ananas</name>
    <dbReference type="NCBI Taxonomy" id="4615"/>
    <lineage>
        <taxon>Eukaryota</taxon>
        <taxon>Viridiplantae</taxon>
        <taxon>Streptophyta</taxon>
        <taxon>Embryophyta</taxon>
        <taxon>Tracheophyta</taxon>
        <taxon>Spermatophyta</taxon>
        <taxon>Magnoliopsida</taxon>
        <taxon>Liliopsida</taxon>
        <taxon>Poales</taxon>
        <taxon>Bromeliaceae</taxon>
        <taxon>Bromelioideae</taxon>
        <taxon>Ananas</taxon>
    </lineage>
</organism>
<dbReference type="SUPFAM" id="SSF48264">
    <property type="entry name" value="Cytochrome P450"/>
    <property type="match status" value="1"/>
</dbReference>
<keyword evidence="10 11" id="KW-0349">Heme</keyword>
<dbReference type="InterPro" id="IPR036396">
    <property type="entry name" value="Cyt_P450_sf"/>
</dbReference>
<dbReference type="GO" id="GO:0016020">
    <property type="term" value="C:membrane"/>
    <property type="evidence" value="ECO:0007669"/>
    <property type="project" value="UniProtKB-SubCell"/>
</dbReference>
<evidence type="ECO:0000256" key="8">
    <source>
        <dbReference type="ARBA" id="ARBA00023004"/>
    </source>
</evidence>
<keyword evidence="8 10" id="KW-0408">Iron</keyword>
<dbReference type="PANTHER" id="PTHR24286">
    <property type="entry name" value="CYTOCHROME P450 26"/>
    <property type="match status" value="1"/>
</dbReference>
<feature type="transmembrane region" description="Helical" evidence="12">
    <location>
        <begin position="255"/>
        <end position="277"/>
    </location>
</feature>
<keyword evidence="13" id="KW-1185">Reference proteome</keyword>
<gene>
    <name evidence="14" type="primary">LOC109707413</name>
</gene>
<evidence type="ECO:0000256" key="2">
    <source>
        <dbReference type="ARBA" id="ARBA00010617"/>
    </source>
</evidence>
<dbReference type="InterPro" id="IPR017972">
    <property type="entry name" value="Cyt_P450_CS"/>
</dbReference>
<evidence type="ECO:0000256" key="9">
    <source>
        <dbReference type="ARBA" id="ARBA00023136"/>
    </source>
</evidence>
<evidence type="ECO:0000313" key="13">
    <source>
        <dbReference type="Proteomes" id="UP000515123"/>
    </source>
</evidence>
<dbReference type="Gene3D" id="1.10.630.10">
    <property type="entry name" value="Cytochrome P450"/>
    <property type="match status" value="1"/>
</dbReference>
<reference evidence="13" key="1">
    <citation type="journal article" date="2015" name="Nat. Genet.">
        <title>The pineapple genome and the evolution of CAM photosynthesis.</title>
        <authorList>
            <person name="Ming R."/>
            <person name="VanBuren R."/>
            <person name="Wai C.M."/>
            <person name="Tang H."/>
            <person name="Schatz M.C."/>
            <person name="Bowers J.E."/>
            <person name="Lyons E."/>
            <person name="Wang M.L."/>
            <person name="Chen J."/>
            <person name="Biggers E."/>
            <person name="Zhang J."/>
            <person name="Huang L."/>
            <person name="Zhang L."/>
            <person name="Miao W."/>
            <person name="Zhang J."/>
            <person name="Ye Z."/>
            <person name="Miao C."/>
            <person name="Lin Z."/>
            <person name="Wang H."/>
            <person name="Zhou H."/>
            <person name="Yim W.C."/>
            <person name="Priest H.D."/>
            <person name="Zheng C."/>
            <person name="Woodhouse M."/>
            <person name="Edger P.P."/>
            <person name="Guyot R."/>
            <person name="Guo H.B."/>
            <person name="Guo H."/>
            <person name="Zheng G."/>
            <person name="Singh R."/>
            <person name="Sharma A."/>
            <person name="Min X."/>
            <person name="Zheng Y."/>
            <person name="Lee H."/>
            <person name="Gurtowski J."/>
            <person name="Sedlazeck F.J."/>
            <person name="Harkess A."/>
            <person name="McKain M.R."/>
            <person name="Liao Z."/>
            <person name="Fang J."/>
            <person name="Liu J."/>
            <person name="Zhang X."/>
            <person name="Zhang Q."/>
            <person name="Hu W."/>
            <person name="Qin Y."/>
            <person name="Wang K."/>
            <person name="Chen L.Y."/>
            <person name="Shirley N."/>
            <person name="Lin Y.R."/>
            <person name="Liu L.Y."/>
            <person name="Hernandez A.G."/>
            <person name="Wright C.L."/>
            <person name="Bulone V."/>
            <person name="Tuskan G.A."/>
            <person name="Heath K."/>
            <person name="Zee F."/>
            <person name="Moore P.H."/>
            <person name="Sunkar R."/>
            <person name="Leebens-Mack J.H."/>
            <person name="Mockler T."/>
            <person name="Bennetzen J.L."/>
            <person name="Freeling M."/>
            <person name="Sankoff D."/>
            <person name="Paterson A.H."/>
            <person name="Zhu X."/>
            <person name="Yang X."/>
            <person name="Smith J.A."/>
            <person name="Cushman J.C."/>
            <person name="Paull R.E."/>
            <person name="Yu Q."/>
        </authorList>
    </citation>
    <scope>NUCLEOTIDE SEQUENCE [LARGE SCALE GENOMIC DNA]</scope>
    <source>
        <strain evidence="13">cv. F153</strain>
    </source>
</reference>
<dbReference type="InterPro" id="IPR001128">
    <property type="entry name" value="Cyt_P450"/>
</dbReference>
<comment type="similarity">
    <text evidence="2 11">Belongs to the cytochrome P450 family.</text>
</comment>
<evidence type="ECO:0000256" key="5">
    <source>
        <dbReference type="ARBA" id="ARBA00022955"/>
    </source>
</evidence>
<evidence type="ECO:0000256" key="1">
    <source>
        <dbReference type="ARBA" id="ARBA00004167"/>
    </source>
</evidence>
<dbReference type="GO" id="GO:0016125">
    <property type="term" value="P:sterol metabolic process"/>
    <property type="evidence" value="ECO:0007669"/>
    <property type="project" value="TreeGrafter"/>
</dbReference>
<dbReference type="InterPro" id="IPR002401">
    <property type="entry name" value="Cyt_P450_E_grp-I"/>
</dbReference>
<dbReference type="PROSITE" id="PS00086">
    <property type="entry name" value="CYTOCHROME_P450"/>
    <property type="match status" value="1"/>
</dbReference>
<reference evidence="14" key="2">
    <citation type="submission" date="2025-08" db="UniProtKB">
        <authorList>
            <consortium name="RefSeq"/>
        </authorList>
    </citation>
    <scope>IDENTIFICATION</scope>
    <source>
        <tissue evidence="14">Leaf</tissue>
    </source>
</reference>
<dbReference type="GO" id="GO:0016705">
    <property type="term" value="F:oxidoreductase activity, acting on paired donors, with incorporation or reduction of molecular oxygen"/>
    <property type="evidence" value="ECO:0007669"/>
    <property type="project" value="InterPro"/>
</dbReference>
<dbReference type="GO" id="GO:0010268">
    <property type="term" value="P:brassinosteroid homeostasis"/>
    <property type="evidence" value="ECO:0007669"/>
    <property type="project" value="TreeGrafter"/>
</dbReference>
<keyword evidence="5" id="KW-0752">Steroid biosynthesis</keyword>
<dbReference type="AlphaFoldDB" id="A0A6P5EKZ7"/>
<dbReference type="OrthoDB" id="610334at2759"/>
<sequence length="455" mass="51686">MMIPFSTVLVIIFTIIVSPTIAIVVAQSLKSYRKKRNPKFPRGPMGWPLVGSTFSFFKPHHSSSIGHFMEQNLSRWWWYRRLFRNSLPAHFPKLVGNSSLVLLMGDAYRHKKAILLAFFNKFRLQAGFLHDIERLAGGLLASWSEGGVTYMTENANKFAFYVIVKKALGLTPEDPETEQLRKEFMALYKGLYALPINLPGYTHWKALKARAKVVKTIKKKLDERKAKGSGGEEDDLLGHVIKESTYTPENICDTILGFIFGGVATSSTALCLAVYFLQNCPKAREQMREEHLECMKSKEENGKGKLTWDDYKNMEFTQNVISETLRVGNVAPYVWKKATKDIEFKGYFIPEGTTVITYLAAVHLDSSAFENPEQFNPWRLNTKDVKKANNLLPFGGGVRQCMGSELARVELSIFLHNLILNYDWESVEPDHPVSIPLVSFPKDLPIRVRAVDHSL</sequence>
<keyword evidence="9 12" id="KW-0472">Membrane</keyword>
<keyword evidence="7 11" id="KW-0560">Oxidoreductase</keyword>
<dbReference type="GO" id="GO:0004497">
    <property type="term" value="F:monooxygenase activity"/>
    <property type="evidence" value="ECO:0007669"/>
    <property type="project" value="UniProtKB-KW"/>
</dbReference>
<dbReference type="GO" id="GO:0020037">
    <property type="term" value="F:heme binding"/>
    <property type="evidence" value="ECO:0007669"/>
    <property type="project" value="InterPro"/>
</dbReference>
<dbReference type="Pfam" id="PF00067">
    <property type="entry name" value="p450"/>
    <property type="match status" value="1"/>
</dbReference>
<dbReference type="PRINTS" id="PR00463">
    <property type="entry name" value="EP450I"/>
</dbReference>
<evidence type="ECO:0000256" key="4">
    <source>
        <dbReference type="ARBA" id="ARBA00022723"/>
    </source>
</evidence>
<dbReference type="Proteomes" id="UP000515123">
    <property type="component" value="Linkage group 3"/>
</dbReference>
<dbReference type="GO" id="GO:0016132">
    <property type="term" value="P:brassinosteroid biosynthetic process"/>
    <property type="evidence" value="ECO:0007669"/>
    <property type="project" value="TreeGrafter"/>
</dbReference>
<dbReference type="PANTHER" id="PTHR24286:SF194">
    <property type="entry name" value="STEROID (22S)-HYDROXYLASE"/>
    <property type="match status" value="1"/>
</dbReference>
<dbReference type="GO" id="GO:0005506">
    <property type="term" value="F:iron ion binding"/>
    <property type="evidence" value="ECO:0007669"/>
    <property type="project" value="InterPro"/>
</dbReference>
<keyword evidence="5" id="KW-0443">Lipid metabolism</keyword>
<comment type="cofactor">
    <cofactor evidence="10">
        <name>heme</name>
        <dbReference type="ChEBI" id="CHEBI:30413"/>
    </cofactor>
</comment>
<evidence type="ECO:0000313" key="14">
    <source>
        <dbReference type="RefSeq" id="XP_020084241.1"/>
    </source>
</evidence>
<comment type="subcellular location">
    <subcellularLocation>
        <location evidence="1">Membrane</location>
        <topology evidence="1">Single-pass membrane protein</topology>
    </subcellularLocation>
</comment>